<dbReference type="EMBL" id="BAABAH010000008">
    <property type="protein sequence ID" value="GAA3822872.1"/>
    <property type="molecule type" value="Genomic_DNA"/>
</dbReference>
<dbReference type="Pfam" id="PF00903">
    <property type="entry name" value="Glyoxalase"/>
    <property type="match status" value="1"/>
</dbReference>
<dbReference type="RefSeq" id="WP_344775976.1">
    <property type="nucleotide sequence ID" value="NZ_BAABAH010000008.1"/>
</dbReference>
<reference evidence="3" key="1">
    <citation type="journal article" date="2019" name="Int. J. Syst. Evol. Microbiol.">
        <title>The Global Catalogue of Microorganisms (GCM) 10K type strain sequencing project: providing services to taxonomists for standard genome sequencing and annotation.</title>
        <authorList>
            <consortium name="The Broad Institute Genomics Platform"/>
            <consortium name="The Broad Institute Genome Sequencing Center for Infectious Disease"/>
            <person name="Wu L."/>
            <person name="Ma J."/>
        </authorList>
    </citation>
    <scope>NUCLEOTIDE SEQUENCE [LARGE SCALE GENOMIC DNA]</scope>
    <source>
        <strain evidence="3">JCM 16953</strain>
    </source>
</reference>
<evidence type="ECO:0000313" key="3">
    <source>
        <dbReference type="Proteomes" id="UP001501821"/>
    </source>
</evidence>
<dbReference type="PROSITE" id="PS51819">
    <property type="entry name" value="VOC"/>
    <property type="match status" value="1"/>
</dbReference>
<dbReference type="Proteomes" id="UP001501821">
    <property type="component" value="Unassembled WGS sequence"/>
</dbReference>
<dbReference type="InterPro" id="IPR004360">
    <property type="entry name" value="Glyas_Fos-R_dOase_dom"/>
</dbReference>
<dbReference type="InterPro" id="IPR029068">
    <property type="entry name" value="Glyas_Bleomycin-R_OHBP_Dase"/>
</dbReference>
<dbReference type="InterPro" id="IPR037523">
    <property type="entry name" value="VOC_core"/>
</dbReference>
<keyword evidence="3" id="KW-1185">Reference proteome</keyword>
<comment type="caution">
    <text evidence="2">The sequence shown here is derived from an EMBL/GenBank/DDBJ whole genome shotgun (WGS) entry which is preliminary data.</text>
</comment>
<gene>
    <name evidence="2" type="ORF">GCM10022242_25540</name>
</gene>
<proteinExistence type="predicted"/>
<dbReference type="SUPFAM" id="SSF54593">
    <property type="entry name" value="Glyoxalase/Bleomycin resistance protein/Dihydroxybiphenyl dioxygenase"/>
    <property type="match status" value="1"/>
</dbReference>
<sequence length="137" mass="15139">MNDENEQVLQMRLVVEADDYDEAVRFYRDVLGLEQELQLHGDQGENVTILQAGRATLEISNPAQVDYIDRVEVGERVSPRLRVAFEVVDASGTTTRLADAGAEVVAPPTRTPWDSLNSRLEGPAGLQLTLFEELGEA</sequence>
<accession>A0ABP7INV2</accession>
<protein>
    <recommendedName>
        <fullName evidence="1">VOC domain-containing protein</fullName>
    </recommendedName>
</protein>
<organism evidence="2 3">
    <name type="scientific">Nocardioides panacisoli</name>
    <dbReference type="NCBI Taxonomy" id="627624"/>
    <lineage>
        <taxon>Bacteria</taxon>
        <taxon>Bacillati</taxon>
        <taxon>Actinomycetota</taxon>
        <taxon>Actinomycetes</taxon>
        <taxon>Propionibacteriales</taxon>
        <taxon>Nocardioidaceae</taxon>
        <taxon>Nocardioides</taxon>
    </lineage>
</organism>
<feature type="domain" description="VOC" evidence="1">
    <location>
        <begin position="7"/>
        <end position="133"/>
    </location>
</feature>
<name>A0ABP7INV2_9ACTN</name>
<evidence type="ECO:0000313" key="2">
    <source>
        <dbReference type="EMBL" id="GAA3822872.1"/>
    </source>
</evidence>
<evidence type="ECO:0000259" key="1">
    <source>
        <dbReference type="PROSITE" id="PS51819"/>
    </source>
</evidence>
<dbReference type="Gene3D" id="3.10.180.10">
    <property type="entry name" value="2,3-Dihydroxybiphenyl 1,2-Dioxygenase, domain 1"/>
    <property type="match status" value="1"/>
</dbReference>